<sequence>MTTILRQATKALLNEVVINVAPDFSGRLTVYVENGELKAYRPYSPEEFTCTLGSFIELAERAGWKVTPPEEE</sequence>
<dbReference type="EMBL" id="LR134117">
    <property type="protein sequence ID" value="VDZ56606.1"/>
    <property type="molecule type" value="Genomic_DNA"/>
</dbReference>
<organism evidence="1 2">
    <name type="scientific">Serratia odorifera</name>
    <dbReference type="NCBI Taxonomy" id="618"/>
    <lineage>
        <taxon>Bacteria</taxon>
        <taxon>Pseudomonadati</taxon>
        <taxon>Pseudomonadota</taxon>
        <taxon>Gammaproteobacteria</taxon>
        <taxon>Enterobacterales</taxon>
        <taxon>Yersiniaceae</taxon>
        <taxon>Serratia</taxon>
    </lineage>
</organism>
<gene>
    <name evidence="1" type="ORF">NCTC11214_02163</name>
</gene>
<accession>A0A3S4DHC2</accession>
<dbReference type="RefSeq" id="WP_071586648.1">
    <property type="nucleotide sequence ID" value="NZ_LR134117.1"/>
</dbReference>
<dbReference type="AlphaFoldDB" id="A0A3S4DHC2"/>
<reference evidence="1 2" key="1">
    <citation type="submission" date="2018-12" db="EMBL/GenBank/DDBJ databases">
        <authorList>
            <consortium name="Pathogen Informatics"/>
        </authorList>
    </citation>
    <scope>NUCLEOTIDE SEQUENCE [LARGE SCALE GENOMIC DNA]</scope>
    <source>
        <strain evidence="1 2">NCTC11214</strain>
    </source>
</reference>
<dbReference type="KEGG" id="sof:NCTC11214_02163"/>
<evidence type="ECO:0000313" key="1">
    <source>
        <dbReference type="EMBL" id="VDZ56606.1"/>
    </source>
</evidence>
<name>A0A3S4DHC2_SEROD</name>
<protein>
    <submittedName>
        <fullName evidence="1">Uncharacterized protein</fullName>
    </submittedName>
</protein>
<evidence type="ECO:0000313" key="2">
    <source>
        <dbReference type="Proteomes" id="UP000281391"/>
    </source>
</evidence>
<proteinExistence type="predicted"/>
<dbReference type="Proteomes" id="UP000281391">
    <property type="component" value="Chromosome"/>
</dbReference>